<evidence type="ECO:0000313" key="3">
    <source>
        <dbReference type="Proteomes" id="UP001595891"/>
    </source>
</evidence>
<dbReference type="Proteomes" id="UP001595891">
    <property type="component" value="Unassembled WGS sequence"/>
</dbReference>
<keyword evidence="1" id="KW-0472">Membrane</keyword>
<keyword evidence="3" id="KW-1185">Reference proteome</keyword>
<keyword evidence="2" id="KW-0489">Methyltransferase</keyword>
<dbReference type="GO" id="GO:0008168">
    <property type="term" value="F:methyltransferase activity"/>
    <property type="evidence" value="ECO:0007669"/>
    <property type="project" value="UniProtKB-KW"/>
</dbReference>
<dbReference type="EMBL" id="JBHSFN010000035">
    <property type="protein sequence ID" value="MFC4591641.1"/>
    <property type="molecule type" value="Genomic_DNA"/>
</dbReference>
<keyword evidence="2" id="KW-0808">Transferase</keyword>
<comment type="caution">
    <text evidence="2">The sequence shown here is derived from an EMBL/GenBank/DDBJ whole genome shotgun (WGS) entry which is preliminary data.</text>
</comment>
<evidence type="ECO:0000256" key="1">
    <source>
        <dbReference type="SAM" id="Phobius"/>
    </source>
</evidence>
<dbReference type="EC" id="2.1.1.-" evidence="2"/>
<feature type="transmembrane region" description="Helical" evidence="1">
    <location>
        <begin position="12"/>
        <end position="38"/>
    </location>
</feature>
<gene>
    <name evidence="2" type="ORF">ACFO8L_36495</name>
</gene>
<organism evidence="2 3">
    <name type="scientific">Sphaerisporangium corydalis</name>
    <dbReference type="NCBI Taxonomy" id="1441875"/>
    <lineage>
        <taxon>Bacteria</taxon>
        <taxon>Bacillati</taxon>
        <taxon>Actinomycetota</taxon>
        <taxon>Actinomycetes</taxon>
        <taxon>Streptosporangiales</taxon>
        <taxon>Streptosporangiaceae</taxon>
        <taxon>Sphaerisporangium</taxon>
    </lineage>
</organism>
<reference evidence="3" key="1">
    <citation type="journal article" date="2019" name="Int. J. Syst. Evol. Microbiol.">
        <title>The Global Catalogue of Microorganisms (GCM) 10K type strain sequencing project: providing services to taxonomists for standard genome sequencing and annotation.</title>
        <authorList>
            <consortium name="The Broad Institute Genomics Platform"/>
            <consortium name="The Broad Institute Genome Sequencing Center for Infectious Disease"/>
            <person name="Wu L."/>
            <person name="Ma J."/>
        </authorList>
    </citation>
    <scope>NUCLEOTIDE SEQUENCE [LARGE SCALE GENOMIC DNA]</scope>
    <source>
        <strain evidence="3">CCUG 49560</strain>
    </source>
</reference>
<protein>
    <submittedName>
        <fullName evidence="2">Class I SAM-dependent methyltransferase</fullName>
        <ecNumber evidence="2">2.1.1.-</ecNumber>
    </submittedName>
</protein>
<name>A0ABV9EPN6_9ACTN</name>
<evidence type="ECO:0000313" key="2">
    <source>
        <dbReference type="EMBL" id="MFC4591641.1"/>
    </source>
</evidence>
<dbReference type="InterPro" id="IPR029063">
    <property type="entry name" value="SAM-dependent_MTases_sf"/>
</dbReference>
<keyword evidence="1" id="KW-0812">Transmembrane</keyword>
<dbReference type="Gene3D" id="3.40.50.150">
    <property type="entry name" value="Vaccinia Virus protein VP39"/>
    <property type="match status" value="1"/>
</dbReference>
<accession>A0ABV9EPN6</accession>
<keyword evidence="1" id="KW-1133">Transmembrane helix</keyword>
<dbReference type="GO" id="GO:0032259">
    <property type="term" value="P:methylation"/>
    <property type="evidence" value="ECO:0007669"/>
    <property type="project" value="UniProtKB-KW"/>
</dbReference>
<sequence length="388" mass="41841">MITLVPLSAAGVVAPALAVQIGLSILVLALAAAIVASVRRTDGKAQRIDARTKRHEAALGRTEQSVATLAATLDGLAGRMEEAGRHQSRVVLSALGEDRMELTAQADRISQLASAVARIDTTVRQSAADLDDLRKLRHDHEQLTGLTGTAVQAVREISERLDTLSGTVRDGQAGLARTVRQTYAQLEALIDIRALLHPRAPLPRLRGWAASPDILRLLIERIAVDGAGTVVECGSGASSVWLGYALERFGGGRVIALEHDERFAEASADLVLAHGLQDVVEVRHAPLTPWARGEETIPWYDTRVVDDLTGIGLVFVDGPPGATAPLVRYPALPVLLPRCADDAWFVMDDTDRAAEREVADRWLREYPELTGSAFSAEKGAMLLRRNPR</sequence>
<dbReference type="SUPFAM" id="SSF53335">
    <property type="entry name" value="S-adenosyl-L-methionine-dependent methyltransferases"/>
    <property type="match status" value="1"/>
</dbReference>
<dbReference type="Pfam" id="PF13578">
    <property type="entry name" value="Methyltransf_24"/>
    <property type="match status" value="1"/>
</dbReference>
<proteinExistence type="predicted"/>